<dbReference type="RefSeq" id="WP_344547730.1">
    <property type="nucleotide sequence ID" value="NZ_BAAATD010000015.1"/>
</dbReference>
<dbReference type="InterPro" id="IPR006680">
    <property type="entry name" value="Amidohydro-rel"/>
</dbReference>
<dbReference type="Proteomes" id="UP001501509">
    <property type="component" value="Unassembled WGS sequence"/>
</dbReference>
<dbReference type="Pfam" id="PF04909">
    <property type="entry name" value="Amidohydro_2"/>
    <property type="match status" value="1"/>
</dbReference>
<dbReference type="Gene3D" id="3.20.20.140">
    <property type="entry name" value="Metal-dependent hydrolases"/>
    <property type="match status" value="1"/>
</dbReference>
<dbReference type="InterPro" id="IPR032465">
    <property type="entry name" value="ACMSD"/>
</dbReference>
<dbReference type="PANTHER" id="PTHR21240:SF28">
    <property type="entry name" value="ISO-OROTATE DECARBOXYLASE (EUROFUNG)"/>
    <property type="match status" value="1"/>
</dbReference>
<proteinExistence type="predicted"/>
<sequence length="405" mass="44829">MNHLVISADSHAGADLLDYRPYLESRLHDEFDAWAKGYVNPFADLQAPEAARNWDSDRRLRELEEDGIVAEVLFPNTVPPFFPSANLTAPHPTAQEYALRWAGLRAHNRWMADFCALAPGRRAGVAQIMLNDVDDAVEEIQWAHEAGLTGGILVPGVAPGRGPDIPPLHSDVYDPIWRTCAELGMPVNHHGGAGAPGLEPTPVSLAVFIVEVSWYAHRALWHLIFGGVFERHPDLRFVLTEQGCDWIPGVLKTLDYYFSRFTSGDATAEAKFGGPAAAKLSLTPSEYFARNCHVGATFMKPSETPLRYEIGVERLMWGSDFPHDEGTFPYSREALRRTFHGVPPEEKHAVLAGNAARVYGFDLDALRPHADRVGPSRQELDQPLTELPEGATSPVFSPETIIRAW</sequence>
<gene>
    <name evidence="3" type="ORF">GCM10010411_80160</name>
</gene>
<evidence type="ECO:0000256" key="1">
    <source>
        <dbReference type="ARBA" id="ARBA00023239"/>
    </source>
</evidence>
<keyword evidence="4" id="KW-1185">Reference proteome</keyword>
<name>A0ABP6D0A1_9ACTN</name>
<feature type="domain" description="Amidohydrolase-related" evidence="2">
    <location>
        <begin position="57"/>
        <end position="361"/>
    </location>
</feature>
<organism evidence="3 4">
    <name type="scientific">Actinomadura fulvescens</name>
    <dbReference type="NCBI Taxonomy" id="46160"/>
    <lineage>
        <taxon>Bacteria</taxon>
        <taxon>Bacillati</taxon>
        <taxon>Actinomycetota</taxon>
        <taxon>Actinomycetes</taxon>
        <taxon>Streptosporangiales</taxon>
        <taxon>Thermomonosporaceae</taxon>
        <taxon>Actinomadura</taxon>
    </lineage>
</organism>
<dbReference type="EMBL" id="BAAATD010000015">
    <property type="protein sequence ID" value="GAA2630340.1"/>
    <property type="molecule type" value="Genomic_DNA"/>
</dbReference>
<protein>
    <recommendedName>
        <fullName evidence="2">Amidohydrolase-related domain-containing protein</fullName>
    </recommendedName>
</protein>
<comment type="caution">
    <text evidence="3">The sequence shown here is derived from an EMBL/GenBank/DDBJ whole genome shotgun (WGS) entry which is preliminary data.</text>
</comment>
<dbReference type="PANTHER" id="PTHR21240">
    <property type="entry name" value="2-AMINO-3-CARBOXYLMUCONATE-6-SEMIALDEHYDE DECARBOXYLASE"/>
    <property type="match status" value="1"/>
</dbReference>
<reference evidence="4" key="1">
    <citation type="journal article" date="2019" name="Int. J. Syst. Evol. Microbiol.">
        <title>The Global Catalogue of Microorganisms (GCM) 10K type strain sequencing project: providing services to taxonomists for standard genome sequencing and annotation.</title>
        <authorList>
            <consortium name="The Broad Institute Genomics Platform"/>
            <consortium name="The Broad Institute Genome Sequencing Center for Infectious Disease"/>
            <person name="Wu L."/>
            <person name="Ma J."/>
        </authorList>
    </citation>
    <scope>NUCLEOTIDE SEQUENCE [LARGE SCALE GENOMIC DNA]</scope>
    <source>
        <strain evidence="4">JCM 6833</strain>
    </source>
</reference>
<evidence type="ECO:0000313" key="3">
    <source>
        <dbReference type="EMBL" id="GAA2630340.1"/>
    </source>
</evidence>
<dbReference type="SUPFAM" id="SSF51556">
    <property type="entry name" value="Metallo-dependent hydrolases"/>
    <property type="match status" value="1"/>
</dbReference>
<evidence type="ECO:0000313" key="4">
    <source>
        <dbReference type="Proteomes" id="UP001501509"/>
    </source>
</evidence>
<accession>A0ABP6D0A1</accession>
<keyword evidence="1" id="KW-0456">Lyase</keyword>
<evidence type="ECO:0000259" key="2">
    <source>
        <dbReference type="Pfam" id="PF04909"/>
    </source>
</evidence>
<dbReference type="InterPro" id="IPR032466">
    <property type="entry name" value="Metal_Hydrolase"/>
</dbReference>